<gene>
    <name evidence="7" type="ORF">HH214_08835</name>
</gene>
<dbReference type="SUPFAM" id="SSF55729">
    <property type="entry name" value="Acyl-CoA N-acyltransferases (Nat)"/>
    <property type="match status" value="1"/>
</dbReference>
<organism evidence="7 8">
    <name type="scientific">Mucilaginibacter robiniae</name>
    <dbReference type="NCBI Taxonomy" id="2728022"/>
    <lineage>
        <taxon>Bacteria</taxon>
        <taxon>Pseudomonadati</taxon>
        <taxon>Bacteroidota</taxon>
        <taxon>Sphingobacteriia</taxon>
        <taxon>Sphingobacteriales</taxon>
        <taxon>Sphingobacteriaceae</taxon>
        <taxon>Mucilaginibacter</taxon>
    </lineage>
</organism>
<accession>A0A7L5E2V5</accession>
<evidence type="ECO:0000256" key="2">
    <source>
        <dbReference type="ARBA" id="ARBA00022649"/>
    </source>
</evidence>
<keyword evidence="3 7" id="KW-0808">Transferase</keyword>
<keyword evidence="4" id="KW-0012">Acyltransferase</keyword>
<evidence type="ECO:0000256" key="3">
    <source>
        <dbReference type="ARBA" id="ARBA00022679"/>
    </source>
</evidence>
<evidence type="ECO:0000313" key="7">
    <source>
        <dbReference type="EMBL" id="QJD95974.1"/>
    </source>
</evidence>
<dbReference type="Gene3D" id="3.40.630.30">
    <property type="match status" value="1"/>
</dbReference>
<evidence type="ECO:0000256" key="5">
    <source>
        <dbReference type="ARBA" id="ARBA00049880"/>
    </source>
</evidence>
<protein>
    <submittedName>
        <fullName evidence="7">GNAT family N-acetyltransferase</fullName>
    </submittedName>
</protein>
<dbReference type="PANTHER" id="PTHR36449">
    <property type="entry name" value="ACETYLTRANSFERASE-RELATED"/>
    <property type="match status" value="1"/>
</dbReference>
<keyword evidence="1" id="KW-0678">Repressor</keyword>
<evidence type="ECO:0000256" key="4">
    <source>
        <dbReference type="ARBA" id="ARBA00023315"/>
    </source>
</evidence>
<dbReference type="KEGG" id="mrob:HH214_08835"/>
<name>A0A7L5E2V5_9SPHI</name>
<proteinExistence type="predicted"/>
<dbReference type="AlphaFoldDB" id="A0A7L5E2V5"/>
<evidence type="ECO:0000259" key="6">
    <source>
        <dbReference type="PROSITE" id="PS51186"/>
    </source>
</evidence>
<comment type="catalytic activity">
    <reaction evidence="5">
        <text>glycyl-tRNA(Gly) + acetyl-CoA = N-acetylglycyl-tRNA(Gly) + CoA + H(+)</text>
        <dbReference type="Rhea" id="RHEA:81867"/>
        <dbReference type="Rhea" id="RHEA-COMP:9683"/>
        <dbReference type="Rhea" id="RHEA-COMP:19766"/>
        <dbReference type="ChEBI" id="CHEBI:15378"/>
        <dbReference type="ChEBI" id="CHEBI:57287"/>
        <dbReference type="ChEBI" id="CHEBI:57288"/>
        <dbReference type="ChEBI" id="CHEBI:78522"/>
        <dbReference type="ChEBI" id="CHEBI:232036"/>
    </reaction>
</comment>
<dbReference type="CDD" id="cd04301">
    <property type="entry name" value="NAT_SF"/>
    <property type="match status" value="1"/>
</dbReference>
<dbReference type="PROSITE" id="PS51186">
    <property type="entry name" value="GNAT"/>
    <property type="match status" value="1"/>
</dbReference>
<dbReference type="EMBL" id="CP051682">
    <property type="protein sequence ID" value="QJD95974.1"/>
    <property type="molecule type" value="Genomic_DNA"/>
</dbReference>
<keyword evidence="2" id="KW-1277">Toxin-antitoxin system</keyword>
<dbReference type="InterPro" id="IPR000182">
    <property type="entry name" value="GNAT_dom"/>
</dbReference>
<evidence type="ECO:0000313" key="8">
    <source>
        <dbReference type="Proteomes" id="UP000503278"/>
    </source>
</evidence>
<dbReference type="InterPro" id="IPR016181">
    <property type="entry name" value="Acyl_CoA_acyltransferase"/>
</dbReference>
<reference evidence="7 8" key="1">
    <citation type="submission" date="2020-04" db="EMBL/GenBank/DDBJ databases">
        <title>Genome sequencing of novel species.</title>
        <authorList>
            <person name="Heo J."/>
            <person name="Kim S.-J."/>
            <person name="Kim J.-S."/>
            <person name="Hong S.-B."/>
            <person name="Kwon S.-W."/>
        </authorList>
    </citation>
    <scope>NUCLEOTIDE SEQUENCE [LARGE SCALE GENOMIC DNA]</scope>
    <source>
        <strain evidence="7 8">F39-2</strain>
    </source>
</reference>
<feature type="domain" description="N-acetyltransferase" evidence="6">
    <location>
        <begin position="3"/>
        <end position="158"/>
    </location>
</feature>
<dbReference type="RefSeq" id="WP_169606980.1">
    <property type="nucleotide sequence ID" value="NZ_CP051682.1"/>
</dbReference>
<keyword evidence="8" id="KW-1185">Reference proteome</keyword>
<sequence length="172" mass="19244">MELTISILDKTHQRNNFECGRPALDHYIKKQASQDTKRDLAVCYVLCRKDEPEVIGYYTLSSHAVARSEFPEELARKLPYLEIPTVLLGRLALSSSYQGKGLGEFLLTEALNRCAKLGNEMGILAVTVDPIDEDARRFYAAFGFIALPGSGRMFMTIKTIEEELPGGDQEKP</sequence>
<evidence type="ECO:0000256" key="1">
    <source>
        <dbReference type="ARBA" id="ARBA00022491"/>
    </source>
</evidence>
<dbReference type="Pfam" id="PF00583">
    <property type="entry name" value="Acetyltransf_1"/>
    <property type="match status" value="1"/>
</dbReference>
<dbReference type="PANTHER" id="PTHR36449:SF1">
    <property type="entry name" value="ACETYLTRANSFERASE"/>
    <property type="match status" value="1"/>
</dbReference>
<dbReference type="Proteomes" id="UP000503278">
    <property type="component" value="Chromosome"/>
</dbReference>
<dbReference type="GO" id="GO:0016747">
    <property type="term" value="F:acyltransferase activity, transferring groups other than amino-acyl groups"/>
    <property type="evidence" value="ECO:0007669"/>
    <property type="project" value="InterPro"/>
</dbReference>